<feature type="region of interest" description="Disordered" evidence="7">
    <location>
        <begin position="44"/>
        <end position="71"/>
    </location>
</feature>
<keyword evidence="5" id="KW-0472">Membrane</keyword>
<evidence type="ECO:0000256" key="6">
    <source>
        <dbReference type="RuleBase" id="RU003465"/>
    </source>
</evidence>
<dbReference type="Proteomes" id="UP001162131">
    <property type="component" value="Unassembled WGS sequence"/>
</dbReference>
<evidence type="ECO:0000256" key="3">
    <source>
        <dbReference type="ARBA" id="ARBA00022801"/>
    </source>
</evidence>
<dbReference type="CDD" id="cd00143">
    <property type="entry name" value="PP2Cc"/>
    <property type="match status" value="1"/>
</dbReference>
<evidence type="ECO:0000256" key="5">
    <source>
        <dbReference type="ARBA" id="ARBA00023136"/>
    </source>
</evidence>
<dbReference type="GO" id="GO:0046872">
    <property type="term" value="F:metal ion binding"/>
    <property type="evidence" value="ECO:0007669"/>
    <property type="project" value="UniProtKB-KW"/>
</dbReference>
<dbReference type="InterPro" id="IPR001932">
    <property type="entry name" value="PPM-type_phosphatase-like_dom"/>
</dbReference>
<keyword evidence="10" id="KW-1185">Reference proteome</keyword>
<dbReference type="PANTHER" id="PTHR47992">
    <property type="entry name" value="PROTEIN PHOSPHATASE"/>
    <property type="match status" value="1"/>
</dbReference>
<keyword evidence="2" id="KW-0479">Metal-binding</keyword>
<evidence type="ECO:0000313" key="9">
    <source>
        <dbReference type="EMBL" id="CAG9316073.1"/>
    </source>
</evidence>
<evidence type="ECO:0000256" key="1">
    <source>
        <dbReference type="ARBA" id="ARBA00004170"/>
    </source>
</evidence>
<dbReference type="SUPFAM" id="SSF81606">
    <property type="entry name" value="PP2C-like"/>
    <property type="match status" value="1"/>
</dbReference>
<name>A0AAU9ISG3_9CILI</name>
<feature type="compositionally biased region" description="Polar residues" evidence="7">
    <location>
        <begin position="45"/>
        <end position="64"/>
    </location>
</feature>
<dbReference type="GO" id="GO:0016020">
    <property type="term" value="C:membrane"/>
    <property type="evidence" value="ECO:0007669"/>
    <property type="project" value="UniProtKB-SubCell"/>
</dbReference>
<accession>A0AAU9ISG3</accession>
<dbReference type="FunFam" id="3.60.40.10:FF:000099">
    <property type="entry name" value="Uncharacterized protein"/>
    <property type="match status" value="1"/>
</dbReference>
<dbReference type="InterPro" id="IPR036457">
    <property type="entry name" value="PPM-type-like_dom_sf"/>
</dbReference>
<keyword evidence="4 6" id="KW-0904">Protein phosphatase</keyword>
<evidence type="ECO:0000259" key="8">
    <source>
        <dbReference type="PROSITE" id="PS51746"/>
    </source>
</evidence>
<dbReference type="InterPro" id="IPR000222">
    <property type="entry name" value="PP2C_BS"/>
</dbReference>
<comment type="subcellular location">
    <subcellularLocation>
        <location evidence="1">Membrane</location>
        <topology evidence="1">Peripheral membrane protein</topology>
    </subcellularLocation>
</comment>
<keyword evidence="3 6" id="KW-0378">Hydrolase</keyword>
<reference evidence="9" key="1">
    <citation type="submission" date="2021-09" db="EMBL/GenBank/DDBJ databases">
        <authorList>
            <consortium name="AG Swart"/>
            <person name="Singh M."/>
            <person name="Singh A."/>
            <person name="Seah K."/>
            <person name="Emmerich C."/>
        </authorList>
    </citation>
    <scope>NUCLEOTIDE SEQUENCE</scope>
    <source>
        <strain evidence="9">ATCC30299</strain>
    </source>
</reference>
<sequence>MSISNPNTRSYERLKENTSHPQWKNSVPSLIPLSMDFLSSPRLLSAQTSRSSKSLQSPTQNLPGRSSAIEGRALTARSTDRRFFGNTETPSDQTKCSLKENGSVKAYAASTNQGLVRNYNEDRVSIILNIMKPPHRSGEPWPRCSFFGVYDGHGGAACADFLRDNLHQYVIRNQYFPHNPKEAIRNGFEAAERAFIEFAERNQPIERSGSCANVVLIVGDNCYVANVGDSRAVMSGEGGTKIYPLSKDHKPCEEKERQRIINNGGKVYQSTAQIQGSQITGPYRIFPGRLSVSRTIGDIEAKLPAYNGNPNVLISTPEIKAFRIHQDFDFIILATDGIYDKMSNKEVIQSVWSCIYEAKTKNIHQLCGIAVENVMNTALNKKTTDNVTVVMIGLEGFVNKIEELYGRE</sequence>
<comment type="similarity">
    <text evidence="6">Belongs to the PP2C family.</text>
</comment>
<dbReference type="SMART" id="SM00332">
    <property type="entry name" value="PP2Cc"/>
    <property type="match status" value="1"/>
</dbReference>
<dbReference type="Gene3D" id="3.60.40.10">
    <property type="entry name" value="PPM-type phosphatase domain"/>
    <property type="match status" value="1"/>
</dbReference>
<proteinExistence type="inferred from homology"/>
<feature type="domain" description="PPM-type phosphatase" evidence="8">
    <location>
        <begin position="106"/>
        <end position="394"/>
    </location>
</feature>
<dbReference type="Pfam" id="PF00481">
    <property type="entry name" value="PP2C"/>
    <property type="match status" value="1"/>
</dbReference>
<dbReference type="EMBL" id="CAJZBQ010000015">
    <property type="protein sequence ID" value="CAG9316073.1"/>
    <property type="molecule type" value="Genomic_DNA"/>
</dbReference>
<dbReference type="AlphaFoldDB" id="A0AAU9ISG3"/>
<evidence type="ECO:0000313" key="10">
    <source>
        <dbReference type="Proteomes" id="UP001162131"/>
    </source>
</evidence>
<gene>
    <name evidence="9" type="ORF">BSTOLATCC_MIC15516</name>
</gene>
<dbReference type="PROSITE" id="PS01032">
    <property type="entry name" value="PPM_1"/>
    <property type="match status" value="1"/>
</dbReference>
<evidence type="ECO:0000256" key="4">
    <source>
        <dbReference type="ARBA" id="ARBA00022912"/>
    </source>
</evidence>
<evidence type="ECO:0000256" key="7">
    <source>
        <dbReference type="SAM" id="MobiDB-lite"/>
    </source>
</evidence>
<dbReference type="GO" id="GO:0004722">
    <property type="term" value="F:protein serine/threonine phosphatase activity"/>
    <property type="evidence" value="ECO:0007669"/>
    <property type="project" value="InterPro"/>
</dbReference>
<comment type="caution">
    <text evidence="9">The sequence shown here is derived from an EMBL/GenBank/DDBJ whole genome shotgun (WGS) entry which is preliminary data.</text>
</comment>
<feature type="region of interest" description="Disordered" evidence="7">
    <location>
        <begin position="1"/>
        <end position="26"/>
    </location>
</feature>
<protein>
    <recommendedName>
        <fullName evidence="8">PPM-type phosphatase domain-containing protein</fullName>
    </recommendedName>
</protein>
<dbReference type="InterPro" id="IPR015655">
    <property type="entry name" value="PP2C"/>
</dbReference>
<dbReference type="PROSITE" id="PS51746">
    <property type="entry name" value="PPM_2"/>
    <property type="match status" value="1"/>
</dbReference>
<organism evidence="9 10">
    <name type="scientific">Blepharisma stoltei</name>
    <dbReference type="NCBI Taxonomy" id="1481888"/>
    <lineage>
        <taxon>Eukaryota</taxon>
        <taxon>Sar</taxon>
        <taxon>Alveolata</taxon>
        <taxon>Ciliophora</taxon>
        <taxon>Postciliodesmatophora</taxon>
        <taxon>Heterotrichea</taxon>
        <taxon>Heterotrichida</taxon>
        <taxon>Blepharismidae</taxon>
        <taxon>Blepharisma</taxon>
    </lineage>
</organism>
<evidence type="ECO:0000256" key="2">
    <source>
        <dbReference type="ARBA" id="ARBA00022723"/>
    </source>
</evidence>